<name>A0AAU0UR04_9FIRM</name>
<keyword evidence="1 2" id="KW-0732">Signal</keyword>
<feature type="domain" description="Ionotropic glutamate receptor C-terminal" evidence="4">
    <location>
        <begin position="60"/>
        <end position="284"/>
    </location>
</feature>
<dbReference type="RefSeq" id="WP_366922127.1">
    <property type="nucleotide sequence ID" value="NZ_CP121694.1"/>
</dbReference>
<sequence>MNKRVKLILCVLVISLISVGLLTACSAGNQESDAKDDKGKAKVEVQAEPTFLDELKETGVIRVGSTPTGPPFTFLNPKSNEIEGLMVDIASLVGDELGLKVEINAIQFSSLIPSVQSEKIDLVSAGMAITEDRAKVIDFSIPVYSYGGGLVVAKDNNEIKQFEDFSGKKIGVQEGTVYANYMKDYPEIETQTYKSIADMVKELKFGRLDALIGDYPIVARMLAENPDFKKDVKLVREYKPKEVVKIGMGFPKGTDEFQDTVNAIIQKLQENGELDKLLEKWGLK</sequence>
<feature type="domain" description="Solute-binding protein family 3/N-terminal" evidence="3">
    <location>
        <begin position="60"/>
        <end position="284"/>
    </location>
</feature>
<dbReference type="GO" id="GO:0015276">
    <property type="term" value="F:ligand-gated monoatomic ion channel activity"/>
    <property type="evidence" value="ECO:0007669"/>
    <property type="project" value="InterPro"/>
</dbReference>
<proteinExistence type="predicted"/>
<dbReference type="EMBL" id="CP121694">
    <property type="protein sequence ID" value="WRO22725.1"/>
    <property type="molecule type" value="Genomic_DNA"/>
</dbReference>
<evidence type="ECO:0000256" key="2">
    <source>
        <dbReference type="SAM" id="SignalP"/>
    </source>
</evidence>
<dbReference type="CDD" id="cd13530">
    <property type="entry name" value="PBP2_peptides_like"/>
    <property type="match status" value="1"/>
</dbReference>
<dbReference type="PROSITE" id="PS51257">
    <property type="entry name" value="PROKAR_LIPOPROTEIN"/>
    <property type="match status" value="1"/>
</dbReference>
<dbReference type="InterPro" id="IPR001638">
    <property type="entry name" value="Solute-binding_3/MltF_N"/>
</dbReference>
<evidence type="ECO:0000313" key="5">
    <source>
        <dbReference type="EMBL" id="WRO22725.1"/>
    </source>
</evidence>
<dbReference type="PANTHER" id="PTHR35936:SF17">
    <property type="entry name" value="ARGININE-BINDING EXTRACELLULAR PROTEIN ARTP"/>
    <property type="match status" value="1"/>
</dbReference>
<evidence type="ECO:0000259" key="3">
    <source>
        <dbReference type="SMART" id="SM00062"/>
    </source>
</evidence>
<dbReference type="InterPro" id="IPR001320">
    <property type="entry name" value="Iontro_rcpt_C"/>
</dbReference>
<evidence type="ECO:0000259" key="4">
    <source>
        <dbReference type="SMART" id="SM00079"/>
    </source>
</evidence>
<evidence type="ECO:0000256" key="1">
    <source>
        <dbReference type="ARBA" id="ARBA00022729"/>
    </source>
</evidence>
<gene>
    <name evidence="5" type="ORF">MFMK1_002564</name>
</gene>
<accession>A0AAU0UR04</accession>
<organism evidence="5 6">
    <name type="scientific">Metallumcola ferriviriculae</name>
    <dbReference type="NCBI Taxonomy" id="3039180"/>
    <lineage>
        <taxon>Bacteria</taxon>
        <taxon>Bacillati</taxon>
        <taxon>Bacillota</taxon>
        <taxon>Clostridia</taxon>
        <taxon>Neomoorellales</taxon>
        <taxon>Desulfitibacteraceae</taxon>
        <taxon>Metallumcola</taxon>
    </lineage>
</organism>
<dbReference type="AlphaFoldDB" id="A0AAU0UR04"/>
<dbReference type="KEGG" id="dbc:MFMK1_002564"/>
<dbReference type="Pfam" id="PF00497">
    <property type="entry name" value="SBP_bac_3"/>
    <property type="match status" value="1"/>
</dbReference>
<dbReference type="PANTHER" id="PTHR35936">
    <property type="entry name" value="MEMBRANE-BOUND LYTIC MUREIN TRANSGLYCOSYLASE F"/>
    <property type="match status" value="1"/>
</dbReference>
<dbReference type="Gene3D" id="3.40.190.10">
    <property type="entry name" value="Periplasmic binding protein-like II"/>
    <property type="match status" value="2"/>
</dbReference>
<evidence type="ECO:0000313" key="6">
    <source>
        <dbReference type="Proteomes" id="UP001329915"/>
    </source>
</evidence>
<dbReference type="SUPFAM" id="SSF53850">
    <property type="entry name" value="Periplasmic binding protein-like II"/>
    <property type="match status" value="1"/>
</dbReference>
<feature type="chain" id="PRO_5043468194" evidence="2">
    <location>
        <begin position="25"/>
        <end position="284"/>
    </location>
</feature>
<dbReference type="SMART" id="SM00062">
    <property type="entry name" value="PBPb"/>
    <property type="match status" value="1"/>
</dbReference>
<feature type="signal peptide" evidence="2">
    <location>
        <begin position="1"/>
        <end position="24"/>
    </location>
</feature>
<dbReference type="GO" id="GO:0016020">
    <property type="term" value="C:membrane"/>
    <property type="evidence" value="ECO:0007669"/>
    <property type="project" value="InterPro"/>
</dbReference>
<dbReference type="Proteomes" id="UP001329915">
    <property type="component" value="Chromosome"/>
</dbReference>
<reference evidence="5 6" key="1">
    <citation type="submission" date="2023-04" db="EMBL/GenBank/DDBJ databases">
        <authorList>
            <person name="Hsu D."/>
        </authorList>
    </citation>
    <scope>NUCLEOTIDE SEQUENCE [LARGE SCALE GENOMIC DNA]</scope>
    <source>
        <strain evidence="5 6">MK1</strain>
    </source>
</reference>
<keyword evidence="6" id="KW-1185">Reference proteome</keyword>
<protein>
    <submittedName>
        <fullName evidence="5">ABC transporter substrate-binding protein</fullName>
    </submittedName>
</protein>
<dbReference type="SMART" id="SM00079">
    <property type="entry name" value="PBPe"/>
    <property type="match status" value="1"/>
</dbReference>